<gene>
    <name evidence="1" type="ORF">G3M58_40040</name>
</gene>
<comment type="caution">
    <text evidence="1">The sequence shown here is derived from an EMBL/GenBank/DDBJ whole genome shotgun (WGS) entry which is preliminary data.</text>
</comment>
<organism evidence="1">
    <name type="scientific">Streptomyces sp. SID7499</name>
    <dbReference type="NCBI Taxonomy" id="2706086"/>
    <lineage>
        <taxon>Bacteria</taxon>
        <taxon>Bacillati</taxon>
        <taxon>Actinomycetota</taxon>
        <taxon>Actinomycetes</taxon>
        <taxon>Kitasatosporales</taxon>
        <taxon>Streptomycetaceae</taxon>
        <taxon>Streptomyces</taxon>
    </lineage>
</organism>
<reference evidence="1" key="1">
    <citation type="submission" date="2020-01" db="EMBL/GenBank/DDBJ databases">
        <title>Insect and environment-associated Actinomycetes.</title>
        <authorList>
            <person name="Currrie C."/>
            <person name="Chevrette M."/>
            <person name="Carlson C."/>
            <person name="Stubbendieck R."/>
            <person name="Wendt-Pienkowski E."/>
        </authorList>
    </citation>
    <scope>NUCLEOTIDE SEQUENCE</scope>
    <source>
        <strain evidence="1">SID7499</strain>
    </source>
</reference>
<evidence type="ECO:0000313" key="1">
    <source>
        <dbReference type="EMBL" id="NEE12634.1"/>
    </source>
</evidence>
<sequence length="619" mass="67577">MAGGGGGSAVIAHLWDSERSHRLVLFGLLTAGAGGRPDALGPLSTVEEAWNLLVEAERHSGAIADEIVLLPETGRWLRHCLQRIQASDRIRRPDVPPLWVDVGHLHLLAAAAAVRAGLPFELRVPAREGRVWLPTLGCATLHGIPSPWQPADVTFTGDAMTFVLPGKAGHGHDPLRVEHPVGKPTPGWQAPRALPLDLPDGPRAVTMNELGPYRMQTGAHSMPAGLVPEESIHRWTDLLHSAWSLLSHVDPGGAEDVSACLRSIEPLPAARPFRWYSATMEDGMGGMAASEPTGTEPAAAAQFAAVLTHEAQHSKLSALLHMYSLHTSDAAHRFYAPWRDDPRPLRGMLHGVYAFTGVARFWRGLLLNGCAPEDEALVAFEYALRRGQLLRVLPTLLHDARLTGLGRRLISRLLETVAEWQDEPVRLDCLEAAQWALEDHWLSWRSHHLVPDTGLVADLAREWRGGPSDPALEATWHYPRPRLLRDPAARHLDARAVLVRMRASRTTAVQLRTTTNLRQLVLGARPADVHLLDGDLQTAERMYAEEIKAQDGSAAESGTLWVGLARALQNRPGREGAAQALAQYPELVRHVYVSIKSESGAAPDPVAVADWLGRILVAL</sequence>
<dbReference type="AlphaFoldDB" id="A0A6G3X4L2"/>
<name>A0A6G3X4L2_9ACTN</name>
<accession>A0A6G3X4L2</accession>
<proteinExistence type="predicted"/>
<dbReference type="InterPro" id="IPR026337">
    <property type="entry name" value="AKG_HExxH"/>
</dbReference>
<protein>
    <recommendedName>
        <fullName evidence="2">HEXXH motif domain-containing protein</fullName>
    </recommendedName>
</protein>
<dbReference type="EMBL" id="JAAGMN010004194">
    <property type="protein sequence ID" value="NEE12634.1"/>
    <property type="molecule type" value="Genomic_DNA"/>
</dbReference>
<dbReference type="NCBIfam" id="TIGR04267">
    <property type="entry name" value="mod_HExxH"/>
    <property type="match status" value="1"/>
</dbReference>
<evidence type="ECO:0008006" key="2">
    <source>
        <dbReference type="Google" id="ProtNLM"/>
    </source>
</evidence>